<evidence type="ECO:0000313" key="3">
    <source>
        <dbReference type="EMBL" id="GAB38510.1"/>
    </source>
</evidence>
<evidence type="ECO:0000313" key="4">
    <source>
        <dbReference type="Proteomes" id="UP000005845"/>
    </source>
</evidence>
<keyword evidence="4" id="KW-1185">Reference proteome</keyword>
<feature type="compositionally biased region" description="Basic and acidic residues" evidence="1">
    <location>
        <begin position="1"/>
        <end position="15"/>
    </location>
</feature>
<comment type="caution">
    <text evidence="3">The sequence shown here is derived from an EMBL/GenBank/DDBJ whole genome shotgun (WGS) entry which is preliminary data.</text>
</comment>
<accession>H5TYF2</accession>
<evidence type="ECO:0000259" key="2">
    <source>
        <dbReference type="SMART" id="SM00382"/>
    </source>
</evidence>
<dbReference type="InterPro" id="IPR027417">
    <property type="entry name" value="P-loop_NTPase"/>
</dbReference>
<protein>
    <recommendedName>
        <fullName evidence="2">AAA+ ATPase domain-containing protein</fullName>
    </recommendedName>
</protein>
<dbReference type="SUPFAM" id="SSF52540">
    <property type="entry name" value="P-loop containing nucleoside triphosphate hydrolases"/>
    <property type="match status" value="1"/>
</dbReference>
<dbReference type="SMART" id="SM00382">
    <property type="entry name" value="AAA"/>
    <property type="match status" value="1"/>
</dbReference>
<reference evidence="3 4" key="1">
    <citation type="submission" date="2012-02" db="EMBL/GenBank/DDBJ databases">
        <title>Whole genome shotgun sequence of Gordonia sputi NBRC 100414.</title>
        <authorList>
            <person name="Yoshida I."/>
            <person name="Hosoyama A."/>
            <person name="Tsuchikane K."/>
            <person name="Katsumata H."/>
            <person name="Yamazaki S."/>
            <person name="Fujita N."/>
        </authorList>
    </citation>
    <scope>NUCLEOTIDE SEQUENCE [LARGE SCALE GENOMIC DNA]</scope>
    <source>
        <strain evidence="3 4">NBRC 100414</strain>
    </source>
</reference>
<dbReference type="Proteomes" id="UP000005845">
    <property type="component" value="Unassembled WGS sequence"/>
</dbReference>
<organism evidence="3 4">
    <name type="scientific">Gordonia sputi NBRC 100414</name>
    <dbReference type="NCBI Taxonomy" id="1089453"/>
    <lineage>
        <taxon>Bacteria</taxon>
        <taxon>Bacillati</taxon>
        <taxon>Actinomycetota</taxon>
        <taxon>Actinomycetes</taxon>
        <taxon>Mycobacteriales</taxon>
        <taxon>Gordoniaceae</taxon>
        <taxon>Gordonia</taxon>
    </lineage>
</organism>
<feature type="region of interest" description="Disordered" evidence="1">
    <location>
        <begin position="1"/>
        <end position="23"/>
    </location>
</feature>
<name>H5TYF2_9ACTN</name>
<dbReference type="EMBL" id="BAFC01000045">
    <property type="protein sequence ID" value="GAB38510.1"/>
    <property type="molecule type" value="Genomic_DNA"/>
</dbReference>
<gene>
    <name evidence="3" type="ORF">GOSPT_045_01480</name>
</gene>
<dbReference type="Gene3D" id="3.40.50.300">
    <property type="entry name" value="P-loop containing nucleotide triphosphate hydrolases"/>
    <property type="match status" value="1"/>
</dbReference>
<dbReference type="Pfam" id="PF13481">
    <property type="entry name" value="AAA_25"/>
    <property type="match status" value="1"/>
</dbReference>
<sequence length="345" mass="37115">MTRNRHYDTAQEDNVHPINGGEPEVPHQIVDGGTFIHDEPEGVAAVWGKGDRVLWADGEALIVCGPQGVGKTTLASNVLASLIGERPTDVLGLPVNPVPHVLYLAMDRPRQAARALRRQLGHRDRDYLAQRITFWKGPPPYDLAKNTGVLTSLAESACADIVIVDSLKDAALGLSDDEVGAGWNRARQQLLASGRNLLELHHIKKIPSDKKPDIADVYGSTWITSGAGSVLLLNGNPGDPVVHMHHVKQPVGELGPWSLLHDQESGAVTIHGQVDIEAVAARIGGITVKGAARLLFEVDNPDRNQIEKARRKLTALVRNGRLYATEPGKPSPTTYVAATCQGLAS</sequence>
<dbReference type="RefSeq" id="WP_005204362.1">
    <property type="nucleotide sequence ID" value="NZ_BAFC01000045.1"/>
</dbReference>
<proteinExistence type="predicted"/>
<dbReference type="InterPro" id="IPR003593">
    <property type="entry name" value="AAA+_ATPase"/>
</dbReference>
<evidence type="ECO:0000256" key="1">
    <source>
        <dbReference type="SAM" id="MobiDB-lite"/>
    </source>
</evidence>
<feature type="domain" description="AAA+ ATPase" evidence="2">
    <location>
        <begin position="57"/>
        <end position="302"/>
    </location>
</feature>
<dbReference type="eggNOG" id="COG0467">
    <property type="taxonomic scope" value="Bacteria"/>
</dbReference>
<dbReference type="AlphaFoldDB" id="H5TYF2"/>